<comment type="caution">
    <text evidence="2">The sequence shown here is derived from an EMBL/GenBank/DDBJ whole genome shotgun (WGS) entry which is preliminary data.</text>
</comment>
<evidence type="ECO:0000256" key="1">
    <source>
        <dbReference type="SAM" id="MobiDB-lite"/>
    </source>
</evidence>
<proteinExistence type="predicted"/>
<sequence>MFGWFRKRNKHEQQADIAPQVSEMTTATADAGPASSVPAAQVPAAAAAPAAQTAMPVSGYDSPTGPAVEAPTDPVQLIAPTAPEMPALPAVAPLATEPAASESMDEAETSIELADATPEFTAPNVAGKSTDHALMPAPSARPAMPLSAHPNFIGFDLAPVATDPPKMLQPKAALTAEAQHELYRLFDDMFGPTGRYRLEWRTNREMGDDAMFAEMMTQDMVRRVQNAVADVSELERPAPLRAITSREHNEQVKRDNDRETSADAA</sequence>
<protein>
    <submittedName>
        <fullName evidence="2">Uncharacterized protein</fullName>
    </submittedName>
</protein>
<feature type="compositionally biased region" description="Low complexity" evidence="1">
    <location>
        <begin position="33"/>
        <end position="45"/>
    </location>
</feature>
<reference evidence="3" key="1">
    <citation type="journal article" date="2019" name="Int. J. Syst. Evol. Microbiol.">
        <title>The Global Catalogue of Microorganisms (GCM) 10K type strain sequencing project: providing services to taxonomists for standard genome sequencing and annotation.</title>
        <authorList>
            <consortium name="The Broad Institute Genomics Platform"/>
            <consortium name="The Broad Institute Genome Sequencing Center for Infectious Disease"/>
            <person name="Wu L."/>
            <person name="Ma J."/>
        </authorList>
    </citation>
    <scope>NUCLEOTIDE SEQUENCE [LARGE SCALE GENOMIC DNA]</scope>
    <source>
        <strain evidence="3">TISTR 1511</strain>
    </source>
</reference>
<dbReference type="EMBL" id="JBHUNF010000004">
    <property type="protein sequence ID" value="MFD2675360.1"/>
    <property type="molecule type" value="Genomic_DNA"/>
</dbReference>
<gene>
    <name evidence="2" type="ORF">ACFSUQ_08660</name>
</gene>
<evidence type="ECO:0000313" key="3">
    <source>
        <dbReference type="Proteomes" id="UP001597453"/>
    </source>
</evidence>
<dbReference type="RefSeq" id="WP_066058567.1">
    <property type="nucleotide sequence ID" value="NZ_JBHUNF010000004.1"/>
</dbReference>
<name>A0ABW5RL07_9MICO</name>
<feature type="compositionally biased region" description="Basic residues" evidence="1">
    <location>
        <begin position="1"/>
        <end position="10"/>
    </location>
</feature>
<feature type="region of interest" description="Disordered" evidence="1">
    <location>
        <begin position="1"/>
        <end position="45"/>
    </location>
</feature>
<accession>A0ABW5RL07</accession>
<dbReference type="Proteomes" id="UP001597453">
    <property type="component" value="Unassembled WGS sequence"/>
</dbReference>
<organism evidence="2 3">
    <name type="scientific">Gulosibacter bifidus</name>
    <dbReference type="NCBI Taxonomy" id="272239"/>
    <lineage>
        <taxon>Bacteria</taxon>
        <taxon>Bacillati</taxon>
        <taxon>Actinomycetota</taxon>
        <taxon>Actinomycetes</taxon>
        <taxon>Micrococcales</taxon>
        <taxon>Microbacteriaceae</taxon>
        <taxon>Gulosibacter</taxon>
    </lineage>
</organism>
<keyword evidence="3" id="KW-1185">Reference proteome</keyword>
<feature type="region of interest" description="Disordered" evidence="1">
    <location>
        <begin position="235"/>
        <end position="265"/>
    </location>
</feature>
<evidence type="ECO:0000313" key="2">
    <source>
        <dbReference type="EMBL" id="MFD2675360.1"/>
    </source>
</evidence>